<gene>
    <name evidence="3" type="ORF">ACFPPC_15180</name>
</gene>
<reference evidence="4" key="1">
    <citation type="journal article" date="2019" name="Int. J. Syst. Evol. Microbiol.">
        <title>The Global Catalogue of Microorganisms (GCM) 10K type strain sequencing project: providing services to taxonomists for standard genome sequencing and annotation.</title>
        <authorList>
            <consortium name="The Broad Institute Genomics Platform"/>
            <consortium name="The Broad Institute Genome Sequencing Center for Infectious Disease"/>
            <person name="Wu L."/>
            <person name="Ma J."/>
        </authorList>
    </citation>
    <scope>NUCLEOTIDE SEQUENCE [LARGE SCALE GENOMIC DNA]</scope>
    <source>
        <strain evidence="4">CGMCC 1.16326</strain>
    </source>
</reference>
<evidence type="ECO:0000313" key="4">
    <source>
        <dbReference type="Proteomes" id="UP001596104"/>
    </source>
</evidence>
<dbReference type="Gene3D" id="3.50.50.60">
    <property type="entry name" value="FAD/NAD(P)-binding domain"/>
    <property type="match status" value="1"/>
</dbReference>
<comment type="caution">
    <text evidence="3">The sequence shown here is derived from an EMBL/GenBank/DDBJ whole genome shotgun (WGS) entry which is preliminary data.</text>
</comment>
<dbReference type="SUPFAM" id="SSF54373">
    <property type="entry name" value="FAD-linked reductases, C-terminal domain"/>
    <property type="match status" value="1"/>
</dbReference>
<keyword evidence="4" id="KW-1185">Reference proteome</keyword>
<dbReference type="RefSeq" id="WP_377009071.1">
    <property type="nucleotide sequence ID" value="NZ_JBHSLV010000026.1"/>
</dbReference>
<protein>
    <submittedName>
        <fullName evidence="3">NAD(P)/FAD-dependent oxidoreductase</fullName>
        <ecNumber evidence="3">1.-.-.-</ecNumber>
    </submittedName>
</protein>
<dbReference type="Pfam" id="PF01266">
    <property type="entry name" value="DAO"/>
    <property type="match status" value="1"/>
</dbReference>
<dbReference type="GO" id="GO:0016491">
    <property type="term" value="F:oxidoreductase activity"/>
    <property type="evidence" value="ECO:0007669"/>
    <property type="project" value="UniProtKB-KW"/>
</dbReference>
<organism evidence="3 4">
    <name type="scientific">Bosea vestrisii</name>
    <dbReference type="NCBI Taxonomy" id="151416"/>
    <lineage>
        <taxon>Bacteria</taxon>
        <taxon>Pseudomonadati</taxon>
        <taxon>Pseudomonadota</taxon>
        <taxon>Alphaproteobacteria</taxon>
        <taxon>Hyphomicrobiales</taxon>
        <taxon>Boseaceae</taxon>
        <taxon>Bosea</taxon>
    </lineage>
</organism>
<proteinExistence type="predicted"/>
<dbReference type="EC" id="1.-.-.-" evidence="3"/>
<keyword evidence="1 3" id="KW-0560">Oxidoreductase</keyword>
<dbReference type="InterPro" id="IPR036188">
    <property type="entry name" value="FAD/NAD-bd_sf"/>
</dbReference>
<dbReference type="Proteomes" id="UP001596104">
    <property type="component" value="Unassembled WGS sequence"/>
</dbReference>
<dbReference type="InterPro" id="IPR006076">
    <property type="entry name" value="FAD-dep_OxRdtase"/>
</dbReference>
<accession>A0ABW0HAG7</accession>
<dbReference type="EMBL" id="JBHSLV010000026">
    <property type="protein sequence ID" value="MFC5393985.1"/>
    <property type="molecule type" value="Genomic_DNA"/>
</dbReference>
<evidence type="ECO:0000313" key="3">
    <source>
        <dbReference type="EMBL" id="MFC5393985.1"/>
    </source>
</evidence>
<dbReference type="PANTHER" id="PTHR13847:SF287">
    <property type="entry name" value="FAD-DEPENDENT OXIDOREDUCTASE DOMAIN-CONTAINING PROTEIN 1"/>
    <property type="match status" value="1"/>
</dbReference>
<evidence type="ECO:0000259" key="2">
    <source>
        <dbReference type="Pfam" id="PF01266"/>
    </source>
</evidence>
<name>A0ABW0HAG7_9HYPH</name>
<dbReference type="PANTHER" id="PTHR13847">
    <property type="entry name" value="SARCOSINE DEHYDROGENASE-RELATED"/>
    <property type="match status" value="1"/>
</dbReference>
<dbReference type="Gene3D" id="3.30.9.10">
    <property type="entry name" value="D-Amino Acid Oxidase, subunit A, domain 2"/>
    <property type="match status" value="1"/>
</dbReference>
<dbReference type="SUPFAM" id="SSF51905">
    <property type="entry name" value="FAD/NAD(P)-binding domain"/>
    <property type="match status" value="1"/>
</dbReference>
<feature type="domain" description="FAD dependent oxidoreductase" evidence="2">
    <location>
        <begin position="2"/>
        <end position="333"/>
    </location>
</feature>
<sequence length="362" mass="37889">MIGGGVVGLSIAYGLAKAGERVRLLDEGDDAFRAARGNFGLVWVQGKGAGKPAYALWSMAASKLWPDFASDLEEIAGVSLQLSQPGGLALCLDEIELEKRSDMMAQLAADVAAMGEAYPYDILRANAVRELCPHVGPDVVGASFCPLDGHVSPLRLLRALTAALLALGGELQTGRHVDSIEYRDAEFRIHTGGTIHVAAKLVLAAGLGNAGLAPMVGLAAPVKPVRGQVLISERVAPFLEWPTGSVRQTGDGGVQIGESKEDVGFDDGTTMAELSRIAERAARMFPVLAGVNIVRTWGALRVMTPDGYPIYQASTECPGAFVATCHSGVTLAAQHAGPLVGWIKGGAEPAALASFKAERFHV</sequence>
<evidence type="ECO:0000256" key="1">
    <source>
        <dbReference type="ARBA" id="ARBA00023002"/>
    </source>
</evidence>